<dbReference type="Proteomes" id="UP000011713">
    <property type="component" value="Unassembled WGS sequence"/>
</dbReference>
<reference evidence="1" key="2">
    <citation type="submission" date="2015-06" db="UniProtKB">
        <authorList>
            <consortium name="EnsemblProtists"/>
        </authorList>
    </citation>
    <scope>IDENTIFICATION</scope>
    <source>
        <strain evidence="1">Emoy2</strain>
    </source>
</reference>
<sequence length="70" mass="8547">MDLRRRTKHTHCTRQENETCSKNITSVRTRKQGERELRMAQHVRRSMKAFRMRRGRASLDGIYDMKRRRA</sequence>
<dbReference type="AlphaFoldDB" id="M4B8B8"/>
<protein>
    <submittedName>
        <fullName evidence="1">Uncharacterized protein</fullName>
    </submittedName>
</protein>
<evidence type="ECO:0000313" key="2">
    <source>
        <dbReference type="Proteomes" id="UP000011713"/>
    </source>
</evidence>
<dbReference type="VEuPathDB" id="FungiDB:HpaG802522"/>
<reference evidence="2" key="1">
    <citation type="journal article" date="2010" name="Science">
        <title>Signatures of adaptation to obligate biotrophy in the Hyaloperonospora arabidopsidis genome.</title>
        <authorList>
            <person name="Baxter L."/>
            <person name="Tripathy S."/>
            <person name="Ishaque N."/>
            <person name="Boot N."/>
            <person name="Cabral A."/>
            <person name="Kemen E."/>
            <person name="Thines M."/>
            <person name="Ah-Fong A."/>
            <person name="Anderson R."/>
            <person name="Badejoko W."/>
            <person name="Bittner-Eddy P."/>
            <person name="Boore J.L."/>
            <person name="Chibucos M.C."/>
            <person name="Coates M."/>
            <person name="Dehal P."/>
            <person name="Delehaunty K."/>
            <person name="Dong S."/>
            <person name="Downton P."/>
            <person name="Dumas B."/>
            <person name="Fabro G."/>
            <person name="Fronick C."/>
            <person name="Fuerstenberg S.I."/>
            <person name="Fulton L."/>
            <person name="Gaulin E."/>
            <person name="Govers F."/>
            <person name="Hughes L."/>
            <person name="Humphray S."/>
            <person name="Jiang R.H."/>
            <person name="Judelson H."/>
            <person name="Kamoun S."/>
            <person name="Kyung K."/>
            <person name="Meijer H."/>
            <person name="Minx P."/>
            <person name="Morris P."/>
            <person name="Nelson J."/>
            <person name="Phuntumart V."/>
            <person name="Qutob D."/>
            <person name="Rehmany A."/>
            <person name="Rougon-Cardoso A."/>
            <person name="Ryden P."/>
            <person name="Torto-Alalibo T."/>
            <person name="Studholme D."/>
            <person name="Wang Y."/>
            <person name="Win J."/>
            <person name="Wood J."/>
            <person name="Clifton S.W."/>
            <person name="Rogers J."/>
            <person name="Van den Ackerveken G."/>
            <person name="Jones J.D."/>
            <person name="McDowell J.M."/>
            <person name="Beynon J."/>
            <person name="Tyler B.M."/>
        </authorList>
    </citation>
    <scope>NUCLEOTIDE SEQUENCE [LARGE SCALE GENOMIC DNA]</scope>
    <source>
        <strain evidence="2">Emoy2</strain>
    </source>
</reference>
<dbReference type="InParanoid" id="M4B8B8"/>
<keyword evidence="2" id="KW-1185">Reference proteome</keyword>
<proteinExistence type="predicted"/>
<dbReference type="HOGENOM" id="CLU_2763255_0_0_1"/>
<organism evidence="1 2">
    <name type="scientific">Hyaloperonospora arabidopsidis (strain Emoy2)</name>
    <name type="common">Downy mildew agent</name>
    <name type="synonym">Peronospora arabidopsidis</name>
    <dbReference type="NCBI Taxonomy" id="559515"/>
    <lineage>
        <taxon>Eukaryota</taxon>
        <taxon>Sar</taxon>
        <taxon>Stramenopiles</taxon>
        <taxon>Oomycota</taxon>
        <taxon>Peronosporomycetes</taxon>
        <taxon>Peronosporales</taxon>
        <taxon>Peronosporaceae</taxon>
        <taxon>Hyaloperonospora</taxon>
    </lineage>
</organism>
<evidence type="ECO:0000313" key="1">
    <source>
        <dbReference type="EnsemblProtists" id="HpaP802522"/>
    </source>
</evidence>
<accession>M4B8B8</accession>
<dbReference type="EnsemblProtists" id="HpaT802522">
    <property type="protein sequence ID" value="HpaP802522"/>
    <property type="gene ID" value="HpaG802522"/>
</dbReference>
<dbReference type="EMBL" id="JH597957">
    <property type="status" value="NOT_ANNOTATED_CDS"/>
    <property type="molecule type" value="Genomic_DNA"/>
</dbReference>
<name>M4B8B8_HYAAE</name>